<evidence type="ECO:0000313" key="7">
    <source>
        <dbReference type="Proteomes" id="UP001148312"/>
    </source>
</evidence>
<feature type="transmembrane region" description="Helical" evidence="5">
    <location>
        <begin position="249"/>
        <end position="273"/>
    </location>
</feature>
<evidence type="ECO:0000256" key="1">
    <source>
        <dbReference type="ARBA" id="ARBA00004141"/>
    </source>
</evidence>
<sequence length="309" mass="34276">MAVPLVCTLKNCPIEWGYVHYQPSIGGNAFMAAAFGLLAAPAIYLGIRHKVKLFTFCFVTGLVGEVVGYVGRIMLHNDPFSKNAFLMYLICTTIAPCFTAAAIYLTLSRIVVVYGEVISRIRPRTYTLLFSGFDLIALVVIAVGGGMAAVAVKQWKIDQGTHIMVAGLVVQVISLVVFISLCFEYFLRVRKSQNRLNPNYATLRHSSRFKLFLYALAAATILLFIRAVYRVVELSGGFRGRLAQNEVLFMVLDGAMVLLACIILIVFHPGLAFDGVWKEASFHWGKKNESNESMMQDITTHSVPYNGKR</sequence>
<reference evidence="6" key="1">
    <citation type="submission" date="2022-12" db="EMBL/GenBank/DDBJ databases">
        <authorList>
            <person name="Petersen C."/>
        </authorList>
    </citation>
    <scope>NUCLEOTIDE SEQUENCE</scope>
    <source>
        <strain evidence="6">IBT 30728</strain>
    </source>
</reference>
<evidence type="ECO:0000256" key="4">
    <source>
        <dbReference type="ARBA" id="ARBA00023136"/>
    </source>
</evidence>
<dbReference type="GO" id="GO:0000324">
    <property type="term" value="C:fungal-type vacuole"/>
    <property type="evidence" value="ECO:0007669"/>
    <property type="project" value="TreeGrafter"/>
</dbReference>
<keyword evidence="2 5" id="KW-0812">Transmembrane</keyword>
<feature type="transmembrane region" description="Helical" evidence="5">
    <location>
        <begin position="25"/>
        <end position="46"/>
    </location>
</feature>
<organism evidence="6 7">
    <name type="scientific">Penicillium diatomitis</name>
    <dbReference type="NCBI Taxonomy" id="2819901"/>
    <lineage>
        <taxon>Eukaryota</taxon>
        <taxon>Fungi</taxon>
        <taxon>Dikarya</taxon>
        <taxon>Ascomycota</taxon>
        <taxon>Pezizomycotina</taxon>
        <taxon>Eurotiomycetes</taxon>
        <taxon>Eurotiomycetidae</taxon>
        <taxon>Eurotiales</taxon>
        <taxon>Aspergillaceae</taxon>
        <taxon>Penicillium</taxon>
    </lineage>
</organism>
<comment type="caution">
    <text evidence="6">The sequence shown here is derived from an EMBL/GenBank/DDBJ whole genome shotgun (WGS) entry which is preliminary data.</text>
</comment>
<dbReference type="GeneID" id="81625120"/>
<comment type="subcellular location">
    <subcellularLocation>
        <location evidence="1">Membrane</location>
        <topology evidence="1">Multi-pass membrane protein</topology>
    </subcellularLocation>
</comment>
<name>A0A9X0BUX1_9EURO</name>
<feature type="transmembrane region" description="Helical" evidence="5">
    <location>
        <begin position="211"/>
        <end position="229"/>
    </location>
</feature>
<accession>A0A9X0BUX1</accession>
<reference evidence="6" key="2">
    <citation type="journal article" date="2023" name="IMA Fungus">
        <title>Comparative genomic study of the Penicillium genus elucidates a diverse pangenome and 15 lateral gene transfer events.</title>
        <authorList>
            <person name="Petersen C."/>
            <person name="Sorensen T."/>
            <person name="Nielsen M.R."/>
            <person name="Sondergaard T.E."/>
            <person name="Sorensen J.L."/>
            <person name="Fitzpatrick D.A."/>
            <person name="Frisvad J.C."/>
            <person name="Nielsen K.L."/>
        </authorList>
    </citation>
    <scope>NUCLEOTIDE SEQUENCE</scope>
    <source>
        <strain evidence="6">IBT 30728</strain>
    </source>
</reference>
<dbReference type="AlphaFoldDB" id="A0A9X0BUX1"/>
<keyword evidence="3 5" id="KW-1133">Transmembrane helix</keyword>
<keyword evidence="7" id="KW-1185">Reference proteome</keyword>
<feature type="transmembrane region" description="Helical" evidence="5">
    <location>
        <begin position="163"/>
        <end position="187"/>
    </location>
</feature>
<dbReference type="PANTHER" id="PTHR31465:SF9">
    <property type="entry name" value="SPHINGOID LONG-CHAIN BASE TRANSPORTER RSB1"/>
    <property type="match status" value="1"/>
</dbReference>
<feature type="transmembrane region" description="Helical" evidence="5">
    <location>
        <begin position="85"/>
        <end position="107"/>
    </location>
</feature>
<keyword evidence="4 5" id="KW-0472">Membrane</keyword>
<evidence type="ECO:0000256" key="3">
    <source>
        <dbReference type="ARBA" id="ARBA00022989"/>
    </source>
</evidence>
<proteinExistence type="predicted"/>
<evidence type="ECO:0000313" key="6">
    <source>
        <dbReference type="EMBL" id="KAJ5485281.1"/>
    </source>
</evidence>
<dbReference type="InterPro" id="IPR007568">
    <property type="entry name" value="RTA1"/>
</dbReference>
<protein>
    <submittedName>
        <fullName evidence="6">Efflux pump himE</fullName>
    </submittedName>
</protein>
<evidence type="ECO:0000256" key="5">
    <source>
        <dbReference type="SAM" id="Phobius"/>
    </source>
</evidence>
<feature type="transmembrane region" description="Helical" evidence="5">
    <location>
        <begin position="128"/>
        <end position="151"/>
    </location>
</feature>
<dbReference type="GO" id="GO:0005886">
    <property type="term" value="C:plasma membrane"/>
    <property type="evidence" value="ECO:0007669"/>
    <property type="project" value="TreeGrafter"/>
</dbReference>
<dbReference type="RefSeq" id="XP_056790065.1">
    <property type="nucleotide sequence ID" value="XM_056934871.1"/>
</dbReference>
<dbReference type="PANTHER" id="PTHR31465">
    <property type="entry name" value="PROTEIN RTA1-RELATED"/>
    <property type="match status" value="1"/>
</dbReference>
<evidence type="ECO:0000256" key="2">
    <source>
        <dbReference type="ARBA" id="ARBA00022692"/>
    </source>
</evidence>
<feature type="transmembrane region" description="Helical" evidence="5">
    <location>
        <begin position="53"/>
        <end position="73"/>
    </location>
</feature>
<dbReference type="Proteomes" id="UP001148312">
    <property type="component" value="Unassembled WGS sequence"/>
</dbReference>
<dbReference type="Pfam" id="PF04479">
    <property type="entry name" value="RTA1"/>
    <property type="match status" value="1"/>
</dbReference>
<dbReference type="EMBL" id="JAPWDQ010000005">
    <property type="protein sequence ID" value="KAJ5485281.1"/>
    <property type="molecule type" value="Genomic_DNA"/>
</dbReference>
<gene>
    <name evidence="6" type="ORF">N7539_005269</name>
</gene>